<evidence type="ECO:0000313" key="2">
    <source>
        <dbReference type="Proteomes" id="UP000004848"/>
    </source>
</evidence>
<comment type="caution">
    <text evidence="1">The sequence shown here is derived from an EMBL/GenBank/DDBJ whole genome shotgun (WGS) entry which is preliminary data.</text>
</comment>
<protein>
    <submittedName>
        <fullName evidence="1">Uncharacterized protein</fullName>
    </submittedName>
</protein>
<dbReference type="Proteomes" id="UP000004848">
    <property type="component" value="Unassembled WGS sequence"/>
</dbReference>
<dbReference type="AlphaFoldDB" id="A0P345"/>
<evidence type="ECO:0000313" key="1">
    <source>
        <dbReference type="EMBL" id="EAV40516.1"/>
    </source>
</evidence>
<organism evidence="1 2">
    <name type="scientific">Roseibium aggregatum (strain ATCC 25650 / DSM 13394 / JCM 20685 / NBRC 16684 / NCIMB 2208 / IAM 12614 / B1)</name>
    <name type="common">Stappia aggregata</name>
    <dbReference type="NCBI Taxonomy" id="384765"/>
    <lineage>
        <taxon>Bacteria</taxon>
        <taxon>Pseudomonadati</taxon>
        <taxon>Pseudomonadota</taxon>
        <taxon>Alphaproteobacteria</taxon>
        <taxon>Hyphomicrobiales</taxon>
        <taxon>Stappiaceae</taxon>
        <taxon>Roseibium</taxon>
    </lineage>
</organism>
<dbReference type="EMBL" id="AAUW01000029">
    <property type="protein sequence ID" value="EAV40516.1"/>
    <property type="molecule type" value="Genomic_DNA"/>
</dbReference>
<gene>
    <name evidence="1" type="ORF">SIAM614_21552</name>
</gene>
<proteinExistence type="predicted"/>
<sequence>MRWRMTWDWTLIDLRQKGQISSPYLTLFRDRLLILRCIPIQWGAEHRDRKKLVPMNRCPNVLRNVFPKIASGEANNIDRLSSFQIHCNRNGISHQTLEQLFVCIPNDTGSRSITCTMLWSAMTTASSAVLF</sequence>
<reference evidence="1 2" key="1">
    <citation type="submission" date="2006-05" db="EMBL/GenBank/DDBJ databases">
        <authorList>
            <person name="King G."/>
            <person name="Ferriera S."/>
            <person name="Johnson J."/>
            <person name="Kravitz S."/>
            <person name="Beeson K."/>
            <person name="Sutton G."/>
            <person name="Rogers Y.-H."/>
            <person name="Friedman R."/>
            <person name="Frazier M."/>
            <person name="Venter J.C."/>
        </authorList>
    </citation>
    <scope>NUCLEOTIDE SEQUENCE [LARGE SCALE GENOMIC DNA]</scope>
    <source>
        <strain evidence="2">ATCC 25650 / DSM 13394 / JCM 20685 / NBRC 16684 / NCIMB 2208 / IAM 12614 / B1</strain>
    </source>
</reference>
<accession>A0P345</accession>
<name>A0P345_ROSAI</name>